<evidence type="ECO:0000256" key="5">
    <source>
        <dbReference type="ARBA" id="ARBA00022692"/>
    </source>
</evidence>
<evidence type="ECO:0000313" key="12">
    <source>
        <dbReference type="Proteomes" id="UP000220836"/>
    </source>
</evidence>
<dbReference type="GO" id="GO:0015740">
    <property type="term" value="P:C4-dicarboxylate transport"/>
    <property type="evidence" value="ECO:0007669"/>
    <property type="project" value="TreeGrafter"/>
</dbReference>
<reference evidence="11 12" key="1">
    <citation type="submission" date="2017-05" db="EMBL/GenBank/DDBJ databases">
        <authorList>
            <person name="Song R."/>
            <person name="Chenine A.L."/>
            <person name="Ruprecht R.M."/>
        </authorList>
    </citation>
    <scope>NUCLEOTIDE SEQUENCE [LARGE SCALE GENOMIC DNA]</scope>
    <source>
        <strain evidence="11 12">CECT 8663</strain>
    </source>
</reference>
<name>A0A238L425_9RHOB</name>
<evidence type="ECO:0000256" key="4">
    <source>
        <dbReference type="ARBA" id="ARBA00022519"/>
    </source>
</evidence>
<organism evidence="11 12">
    <name type="scientific">Pelagimonas varians</name>
    <dbReference type="NCBI Taxonomy" id="696760"/>
    <lineage>
        <taxon>Bacteria</taxon>
        <taxon>Pseudomonadati</taxon>
        <taxon>Pseudomonadota</taxon>
        <taxon>Alphaproteobacteria</taxon>
        <taxon>Rhodobacterales</taxon>
        <taxon>Roseobacteraceae</taxon>
        <taxon>Pelagimonas</taxon>
    </lineage>
</organism>
<feature type="transmembrane region" description="Helical" evidence="9">
    <location>
        <begin position="47"/>
        <end position="65"/>
    </location>
</feature>
<keyword evidence="6 9" id="KW-1133">Transmembrane helix</keyword>
<feature type="transmembrane region" description="Helical" evidence="9">
    <location>
        <begin position="12"/>
        <end position="32"/>
    </location>
</feature>
<evidence type="ECO:0000256" key="7">
    <source>
        <dbReference type="ARBA" id="ARBA00023136"/>
    </source>
</evidence>
<feature type="transmembrane region" description="Helical" evidence="9">
    <location>
        <begin position="86"/>
        <end position="108"/>
    </location>
</feature>
<dbReference type="Pfam" id="PF04290">
    <property type="entry name" value="DctQ"/>
    <property type="match status" value="1"/>
</dbReference>
<dbReference type="InterPro" id="IPR007387">
    <property type="entry name" value="TRAP_DctQ"/>
</dbReference>
<feature type="domain" description="Tripartite ATP-independent periplasmic transporters DctQ component" evidence="10">
    <location>
        <begin position="24"/>
        <end position="151"/>
    </location>
</feature>
<dbReference type="InterPro" id="IPR055348">
    <property type="entry name" value="DctQ"/>
</dbReference>
<evidence type="ECO:0000313" key="11">
    <source>
        <dbReference type="EMBL" id="SMX49814.1"/>
    </source>
</evidence>
<protein>
    <recommendedName>
        <fullName evidence="9">TRAP transporter small permease protein</fullName>
    </recommendedName>
</protein>
<evidence type="ECO:0000256" key="2">
    <source>
        <dbReference type="ARBA" id="ARBA00022448"/>
    </source>
</evidence>
<keyword evidence="7 9" id="KW-0472">Membrane</keyword>
<sequence>MKRLEELTEATLRHIASLSLVVLFGLILINVIARSFDLGGFAWFDEIVRGSFAYMVFFGAAALWIRREHFQVDWLEQTLPEGRARWALRSVIALLSVGFLAVMTWYGWVLFSKANALTPILQIPERGFYAAIPISGAVMLLHTIGSFIGDTKNTFLIGDPSK</sequence>
<comment type="function">
    <text evidence="9">Part of the tripartite ATP-independent periplasmic (TRAP) transport system.</text>
</comment>
<dbReference type="GO" id="GO:0022857">
    <property type="term" value="F:transmembrane transporter activity"/>
    <property type="evidence" value="ECO:0007669"/>
    <property type="project" value="UniProtKB-UniRule"/>
</dbReference>
<comment type="similarity">
    <text evidence="8 9">Belongs to the TRAP transporter small permease family.</text>
</comment>
<proteinExistence type="inferred from homology"/>
<accession>A0A238L425</accession>
<evidence type="ECO:0000256" key="8">
    <source>
        <dbReference type="ARBA" id="ARBA00038436"/>
    </source>
</evidence>
<evidence type="ECO:0000256" key="9">
    <source>
        <dbReference type="RuleBase" id="RU369079"/>
    </source>
</evidence>
<evidence type="ECO:0000256" key="6">
    <source>
        <dbReference type="ARBA" id="ARBA00022989"/>
    </source>
</evidence>
<dbReference type="Proteomes" id="UP000220836">
    <property type="component" value="Unassembled WGS sequence"/>
</dbReference>
<dbReference type="GO" id="GO:0005886">
    <property type="term" value="C:plasma membrane"/>
    <property type="evidence" value="ECO:0007669"/>
    <property type="project" value="UniProtKB-SubCell"/>
</dbReference>
<keyword evidence="3" id="KW-1003">Cell membrane</keyword>
<keyword evidence="2 9" id="KW-0813">Transport</keyword>
<gene>
    <name evidence="11" type="ORF">PEV8663_04340</name>
</gene>
<evidence type="ECO:0000256" key="3">
    <source>
        <dbReference type="ARBA" id="ARBA00022475"/>
    </source>
</evidence>
<dbReference type="PANTHER" id="PTHR35011">
    <property type="entry name" value="2,3-DIKETO-L-GULONATE TRAP TRANSPORTER SMALL PERMEASE PROTEIN YIAM"/>
    <property type="match status" value="1"/>
</dbReference>
<dbReference type="PANTHER" id="PTHR35011:SF2">
    <property type="entry name" value="2,3-DIKETO-L-GULONATE TRAP TRANSPORTER SMALL PERMEASE PROTEIN YIAM"/>
    <property type="match status" value="1"/>
</dbReference>
<feature type="transmembrane region" description="Helical" evidence="9">
    <location>
        <begin position="128"/>
        <end position="148"/>
    </location>
</feature>
<dbReference type="RefSeq" id="WP_097806760.1">
    <property type="nucleotide sequence ID" value="NZ_FXYH01000023.1"/>
</dbReference>
<keyword evidence="12" id="KW-1185">Reference proteome</keyword>
<comment type="subunit">
    <text evidence="9">The complex comprises the extracytoplasmic solute receptor protein and the two transmembrane proteins.</text>
</comment>
<evidence type="ECO:0000259" key="10">
    <source>
        <dbReference type="Pfam" id="PF04290"/>
    </source>
</evidence>
<keyword evidence="4 9" id="KW-0997">Cell inner membrane</keyword>
<keyword evidence="5 9" id="KW-0812">Transmembrane</keyword>
<dbReference type="EMBL" id="FXYH01000023">
    <property type="protein sequence ID" value="SMX49814.1"/>
    <property type="molecule type" value="Genomic_DNA"/>
</dbReference>
<dbReference type="AlphaFoldDB" id="A0A238L425"/>
<evidence type="ECO:0000256" key="1">
    <source>
        <dbReference type="ARBA" id="ARBA00004429"/>
    </source>
</evidence>
<comment type="subcellular location">
    <subcellularLocation>
        <location evidence="1 9">Cell inner membrane</location>
        <topology evidence="1 9">Multi-pass membrane protein</topology>
    </subcellularLocation>
</comment>
<dbReference type="OrthoDB" id="4964541at2"/>